<protein>
    <submittedName>
        <fullName evidence="2">Uncharacterized protein</fullName>
    </submittedName>
</protein>
<proteinExistence type="predicted"/>
<accession>A0A6A5Z6H8</accession>
<evidence type="ECO:0000256" key="1">
    <source>
        <dbReference type="SAM" id="MobiDB-lite"/>
    </source>
</evidence>
<dbReference type="AlphaFoldDB" id="A0A6A5Z6H8"/>
<name>A0A6A5Z6H8_9PLEO</name>
<keyword evidence="3" id="KW-1185">Reference proteome</keyword>
<feature type="region of interest" description="Disordered" evidence="1">
    <location>
        <begin position="330"/>
        <end position="363"/>
    </location>
</feature>
<feature type="compositionally biased region" description="Low complexity" evidence="1">
    <location>
        <begin position="330"/>
        <end position="339"/>
    </location>
</feature>
<evidence type="ECO:0000313" key="3">
    <source>
        <dbReference type="Proteomes" id="UP000799770"/>
    </source>
</evidence>
<evidence type="ECO:0000313" key="2">
    <source>
        <dbReference type="EMBL" id="KAF2114653.1"/>
    </source>
</evidence>
<gene>
    <name evidence="2" type="ORF">BDV96DRAFT_600609</name>
</gene>
<dbReference type="Proteomes" id="UP000799770">
    <property type="component" value="Unassembled WGS sequence"/>
</dbReference>
<reference evidence="2" key="1">
    <citation type="journal article" date="2020" name="Stud. Mycol.">
        <title>101 Dothideomycetes genomes: a test case for predicting lifestyles and emergence of pathogens.</title>
        <authorList>
            <person name="Haridas S."/>
            <person name="Albert R."/>
            <person name="Binder M."/>
            <person name="Bloem J."/>
            <person name="Labutti K."/>
            <person name="Salamov A."/>
            <person name="Andreopoulos B."/>
            <person name="Baker S."/>
            <person name="Barry K."/>
            <person name="Bills G."/>
            <person name="Bluhm B."/>
            <person name="Cannon C."/>
            <person name="Castanera R."/>
            <person name="Culley D."/>
            <person name="Daum C."/>
            <person name="Ezra D."/>
            <person name="Gonzalez J."/>
            <person name="Henrissat B."/>
            <person name="Kuo A."/>
            <person name="Liang C."/>
            <person name="Lipzen A."/>
            <person name="Lutzoni F."/>
            <person name="Magnuson J."/>
            <person name="Mondo S."/>
            <person name="Nolan M."/>
            <person name="Ohm R."/>
            <person name="Pangilinan J."/>
            <person name="Park H.-J."/>
            <person name="Ramirez L."/>
            <person name="Alfaro M."/>
            <person name="Sun H."/>
            <person name="Tritt A."/>
            <person name="Yoshinaga Y."/>
            <person name="Zwiers L.-H."/>
            <person name="Turgeon B."/>
            <person name="Goodwin S."/>
            <person name="Spatafora J."/>
            <person name="Crous P."/>
            <person name="Grigoriev I."/>
        </authorList>
    </citation>
    <scope>NUCLEOTIDE SEQUENCE</scope>
    <source>
        <strain evidence="2">CBS 627.86</strain>
    </source>
</reference>
<feature type="region of interest" description="Disordered" evidence="1">
    <location>
        <begin position="65"/>
        <end position="86"/>
    </location>
</feature>
<sequence>MFSGPCGALVCGKQDALGAGAGSQRTPHVCGELQDRGPAEGPEGYIVFASLHPGSVGWWMHARRSDGEGSGRRGCTPRTEGPMGDCMRDDLLPGGRQLPRSSQRLQPYRLVVCSPFPQGSCACSAFEPLSKPLLLPAPDSVRIRYTTPLRIAARSGPAEPTERDRVVLVNTGACKRSRCQLHRRLYGNSSVSSWFCCQPSATPSRCPEIAQGRDGAKRARADGTMMESMAADDAGGRDMEGLESARPSGDGRAVAVLTTRQVRCHRVHGIRSAVHAVHMQNDDRCRQSQCRAVVCLSGGRQPSHAPAASVPPDLMRRLALLSLLPSLSCPSRGRSSGLPLHDDFSNKGPDYGPRRDGSAAGTCRVRHASAKATTLASPRRDRISELFLLNHHIPGSSADASVRFAFTPLLLAACS</sequence>
<dbReference type="EMBL" id="ML977325">
    <property type="protein sequence ID" value="KAF2114653.1"/>
    <property type="molecule type" value="Genomic_DNA"/>
</dbReference>
<organism evidence="2 3">
    <name type="scientific">Lophiotrema nucula</name>
    <dbReference type="NCBI Taxonomy" id="690887"/>
    <lineage>
        <taxon>Eukaryota</taxon>
        <taxon>Fungi</taxon>
        <taxon>Dikarya</taxon>
        <taxon>Ascomycota</taxon>
        <taxon>Pezizomycotina</taxon>
        <taxon>Dothideomycetes</taxon>
        <taxon>Pleosporomycetidae</taxon>
        <taxon>Pleosporales</taxon>
        <taxon>Lophiotremataceae</taxon>
        <taxon>Lophiotrema</taxon>
    </lineage>
</organism>